<dbReference type="EMBL" id="LECT01000031">
    <property type="protein sequence ID" value="KLU03811.1"/>
    <property type="molecule type" value="Genomic_DNA"/>
</dbReference>
<accession>A0A0J1BBA0</accession>
<evidence type="ECO:0000313" key="1">
    <source>
        <dbReference type="EMBL" id="KLU03811.1"/>
    </source>
</evidence>
<comment type="caution">
    <text evidence="1">The sequence shown here is derived from an EMBL/GenBank/DDBJ whole genome shotgun (WGS) entry which is preliminary data.</text>
</comment>
<organism evidence="1 2">
    <name type="scientific">Rhodopirellula islandica</name>
    <dbReference type="NCBI Taxonomy" id="595434"/>
    <lineage>
        <taxon>Bacteria</taxon>
        <taxon>Pseudomonadati</taxon>
        <taxon>Planctomycetota</taxon>
        <taxon>Planctomycetia</taxon>
        <taxon>Pirellulales</taxon>
        <taxon>Pirellulaceae</taxon>
        <taxon>Rhodopirellula</taxon>
    </lineage>
</organism>
<sequence>MNRDRFANHSIPTKRIGLTTGTDLGILPATLRGAFDPRLGS</sequence>
<dbReference type="AlphaFoldDB" id="A0A0J1BBA0"/>
<protein>
    <submittedName>
        <fullName evidence="1">Uncharacterized protein</fullName>
    </submittedName>
</protein>
<keyword evidence="2" id="KW-1185">Reference proteome</keyword>
<gene>
    <name evidence="1" type="ORF">RISK_004218</name>
</gene>
<evidence type="ECO:0000313" key="2">
    <source>
        <dbReference type="Proteomes" id="UP000036367"/>
    </source>
</evidence>
<name>A0A0J1BBA0_RHOIS</name>
<dbReference type="Proteomes" id="UP000036367">
    <property type="component" value="Unassembled WGS sequence"/>
</dbReference>
<reference evidence="1" key="1">
    <citation type="submission" date="2015-05" db="EMBL/GenBank/DDBJ databases">
        <title>Permanent draft genome of Rhodopirellula islandicus K833.</title>
        <authorList>
            <person name="Kizina J."/>
            <person name="Richter M."/>
            <person name="Glockner F.O."/>
            <person name="Harder J."/>
        </authorList>
    </citation>
    <scope>NUCLEOTIDE SEQUENCE [LARGE SCALE GENOMIC DNA]</scope>
    <source>
        <strain evidence="1">K833</strain>
    </source>
</reference>
<dbReference type="STRING" id="595434.RISK_004218"/>
<dbReference type="PATRIC" id="fig|595434.4.peg.3999"/>
<proteinExistence type="predicted"/>